<evidence type="ECO:0000313" key="2">
    <source>
        <dbReference type="Proteomes" id="UP000525623"/>
    </source>
</evidence>
<organism evidence="1 2">
    <name type="scientific">Gluconacetobacter tumulicola</name>
    <dbReference type="NCBI Taxonomy" id="1017177"/>
    <lineage>
        <taxon>Bacteria</taxon>
        <taxon>Pseudomonadati</taxon>
        <taxon>Pseudomonadota</taxon>
        <taxon>Alphaproteobacteria</taxon>
        <taxon>Acetobacterales</taxon>
        <taxon>Acetobacteraceae</taxon>
        <taxon>Gluconacetobacter</taxon>
    </lineage>
</organism>
<sequence length="54" mass="5932">MHTGRLVTVMEAWEPDPVTFYAIHPVSIAHSQKIALFIDDLLAPDGIMADQTAP</sequence>
<name>A0A7W4PB59_9PROT</name>
<dbReference type="Gene3D" id="3.40.190.290">
    <property type="match status" value="1"/>
</dbReference>
<gene>
    <name evidence="1" type="ORF">HLH29_16805</name>
</gene>
<reference evidence="1 2" key="1">
    <citation type="submission" date="2020-04" db="EMBL/GenBank/DDBJ databases">
        <title>Description of novel Gluconacetobacter.</title>
        <authorList>
            <person name="Sombolestani A."/>
        </authorList>
    </citation>
    <scope>NUCLEOTIDE SEQUENCE [LARGE SCALE GENOMIC DNA]</scope>
    <source>
        <strain evidence="1 2">LMG 27725</strain>
    </source>
</reference>
<dbReference type="Proteomes" id="UP000525623">
    <property type="component" value="Unassembled WGS sequence"/>
</dbReference>
<dbReference type="RefSeq" id="WP_182968528.1">
    <property type="nucleotide sequence ID" value="NZ_BAABGC010000053.1"/>
</dbReference>
<protein>
    <submittedName>
        <fullName evidence="1">Uncharacterized protein</fullName>
    </submittedName>
</protein>
<accession>A0A7W4PB59</accession>
<evidence type="ECO:0000313" key="1">
    <source>
        <dbReference type="EMBL" id="MBB2180795.1"/>
    </source>
</evidence>
<proteinExistence type="predicted"/>
<dbReference type="EMBL" id="JABEQL010000032">
    <property type="protein sequence ID" value="MBB2180795.1"/>
    <property type="molecule type" value="Genomic_DNA"/>
</dbReference>
<keyword evidence="2" id="KW-1185">Reference proteome</keyword>
<dbReference type="AlphaFoldDB" id="A0A7W4PB59"/>
<comment type="caution">
    <text evidence="1">The sequence shown here is derived from an EMBL/GenBank/DDBJ whole genome shotgun (WGS) entry which is preliminary data.</text>
</comment>